<evidence type="ECO:0000259" key="1">
    <source>
        <dbReference type="Pfam" id="PF07929"/>
    </source>
</evidence>
<dbReference type="AlphaFoldDB" id="A0A662ZB47"/>
<gene>
    <name evidence="2" type="ORF">SAMN04487865_104911</name>
</gene>
<organism evidence="2 3">
    <name type="scientific">Succinivibrio dextrinosolvens</name>
    <dbReference type="NCBI Taxonomy" id="83771"/>
    <lineage>
        <taxon>Bacteria</taxon>
        <taxon>Pseudomonadati</taxon>
        <taxon>Pseudomonadota</taxon>
        <taxon>Gammaproteobacteria</taxon>
        <taxon>Aeromonadales</taxon>
        <taxon>Succinivibrionaceae</taxon>
        <taxon>Succinivibrio</taxon>
    </lineage>
</organism>
<name>A0A662ZB47_9GAMM</name>
<feature type="domain" description="Plasmid pRiA4b Orf3-like" evidence="1">
    <location>
        <begin position="8"/>
        <end position="128"/>
    </location>
</feature>
<reference evidence="2 3" key="1">
    <citation type="submission" date="2016-10" db="EMBL/GenBank/DDBJ databases">
        <authorList>
            <person name="Varghese N."/>
            <person name="Submissions S."/>
        </authorList>
    </citation>
    <scope>NUCLEOTIDE SEQUENCE [LARGE SCALE GENOMIC DNA]</scope>
    <source>
        <strain evidence="2 3">22B</strain>
    </source>
</reference>
<dbReference type="Gene3D" id="3.10.290.30">
    <property type="entry name" value="MM3350-like"/>
    <property type="match status" value="1"/>
</dbReference>
<accession>A0A662ZB47</accession>
<proteinExistence type="predicted"/>
<dbReference type="Pfam" id="PF07929">
    <property type="entry name" value="PRiA4_ORF3"/>
    <property type="match status" value="1"/>
</dbReference>
<dbReference type="SUPFAM" id="SSF159941">
    <property type="entry name" value="MM3350-like"/>
    <property type="match status" value="1"/>
</dbReference>
<dbReference type="RefSeq" id="WP_074841268.1">
    <property type="nucleotide sequence ID" value="NZ_CP047056.1"/>
</dbReference>
<sequence length="134" mass="15531">MNRSKIGYEFKVYPVGRGREIYRVFQIRADATFDELCFSILDLFDFDCDHMYEICLNNRPYDQDNLQCPRGACGPANTANTRLNDVGLTKGSKFLFHYDFGDDWKFNVSTVKVLEDFTSSVALPVKEKGKLRQY</sequence>
<protein>
    <submittedName>
        <fullName evidence="2">PRiA4b ORF-3-like protein</fullName>
    </submittedName>
</protein>
<dbReference type="Proteomes" id="UP000243374">
    <property type="component" value="Unassembled WGS sequence"/>
</dbReference>
<evidence type="ECO:0000313" key="2">
    <source>
        <dbReference type="EMBL" id="SFK28888.1"/>
    </source>
</evidence>
<dbReference type="InterPro" id="IPR012912">
    <property type="entry name" value="Plasmid_pRiA4b_Orf3-like"/>
</dbReference>
<dbReference type="EMBL" id="FOSF01000049">
    <property type="protein sequence ID" value="SFK28888.1"/>
    <property type="molecule type" value="Genomic_DNA"/>
</dbReference>
<dbReference type="InterPro" id="IPR024047">
    <property type="entry name" value="MM3350-like_sf"/>
</dbReference>
<keyword evidence="3" id="KW-1185">Reference proteome</keyword>
<evidence type="ECO:0000313" key="3">
    <source>
        <dbReference type="Proteomes" id="UP000243374"/>
    </source>
</evidence>